<reference evidence="1 2" key="1">
    <citation type="submission" date="2014-04" db="EMBL/GenBank/DDBJ databases">
        <title>Genome evolution of avian class.</title>
        <authorList>
            <person name="Zhang G."/>
            <person name="Li C."/>
        </authorList>
    </citation>
    <scope>NUCLEOTIDE SEQUENCE [LARGE SCALE GENOMIC DNA]</scope>
    <source>
        <strain evidence="1">BGI_N308</strain>
    </source>
</reference>
<feature type="non-terminal residue" evidence="1">
    <location>
        <position position="1"/>
    </location>
</feature>
<dbReference type="EMBL" id="KL206341">
    <property type="protein sequence ID" value="KFV81436.1"/>
    <property type="molecule type" value="Genomic_DNA"/>
</dbReference>
<accession>A0A093HIA5</accession>
<name>A0A093HIA5_STRCA</name>
<organism evidence="1 2">
    <name type="scientific">Struthio camelus australis</name>
    <dbReference type="NCBI Taxonomy" id="441894"/>
    <lineage>
        <taxon>Eukaryota</taxon>
        <taxon>Metazoa</taxon>
        <taxon>Chordata</taxon>
        <taxon>Craniata</taxon>
        <taxon>Vertebrata</taxon>
        <taxon>Euteleostomi</taxon>
        <taxon>Archelosauria</taxon>
        <taxon>Archosauria</taxon>
        <taxon>Dinosauria</taxon>
        <taxon>Saurischia</taxon>
        <taxon>Theropoda</taxon>
        <taxon>Coelurosauria</taxon>
        <taxon>Aves</taxon>
        <taxon>Palaeognathae</taxon>
        <taxon>Struthioniformes</taxon>
        <taxon>Struthionidae</taxon>
        <taxon>Struthio</taxon>
    </lineage>
</organism>
<proteinExistence type="predicted"/>
<dbReference type="AlphaFoldDB" id="A0A093HIA5"/>
<keyword evidence="2" id="KW-1185">Reference proteome</keyword>
<sequence length="55" mass="6548">NRHKVKQERFRLDVRKNLFPLRTVRWWSQLPSEAVQAPSLEVFQTQLDKALSSLV</sequence>
<evidence type="ECO:0000313" key="1">
    <source>
        <dbReference type="EMBL" id="KFV81436.1"/>
    </source>
</evidence>
<protein>
    <submittedName>
        <fullName evidence="1">Uncharacterized protein</fullName>
    </submittedName>
</protein>
<dbReference type="Proteomes" id="UP000053584">
    <property type="component" value="Unassembled WGS sequence"/>
</dbReference>
<feature type="non-terminal residue" evidence="1">
    <location>
        <position position="55"/>
    </location>
</feature>
<gene>
    <name evidence="1" type="ORF">N308_09741</name>
</gene>
<evidence type="ECO:0000313" key="2">
    <source>
        <dbReference type="Proteomes" id="UP000053584"/>
    </source>
</evidence>